<feature type="transmembrane region" description="Helical" evidence="1">
    <location>
        <begin position="44"/>
        <end position="65"/>
    </location>
</feature>
<proteinExistence type="predicted"/>
<keyword evidence="1" id="KW-1133">Transmembrane helix</keyword>
<gene>
    <name evidence="2" type="ORF">SPM_004090</name>
</gene>
<evidence type="ECO:0000313" key="3">
    <source>
        <dbReference type="Proteomes" id="UP000004057"/>
    </source>
</evidence>
<feature type="transmembrane region" description="Helical" evidence="1">
    <location>
        <begin position="71"/>
        <end position="97"/>
    </location>
</feature>
<keyword evidence="1" id="KW-0472">Membrane</keyword>
<keyword evidence="1" id="KW-0812">Transmembrane</keyword>
<name>A0AAI9T3D9_SPIME</name>
<accession>A0AAI9T3D9</accession>
<dbReference type="RefSeq" id="WP_004028259.1">
    <property type="nucleotide sequence ID" value="NZ_AGBZ02000002.1"/>
</dbReference>
<feature type="transmembrane region" description="Helical" evidence="1">
    <location>
        <begin position="237"/>
        <end position="256"/>
    </location>
</feature>
<sequence>MTNEQKTEQNTSIKIKNSWLINEKINLSALYRFFLSYLRRQKMVLIFSVVLIPIAILCQAIFVNYRQGSNVMALSIGVTFIATGTSVAVYMLMGFLIDLKMSVVYKRIGLLGIKPLGFVLIVYAYCFTLVIIADLLVLITSFIINAVLKINFAVAYNLIVLLFFIVSIFITAFAIALMIIAVILINSRTMQSIVTTILTILFVGGSFLFVAFIPALFGTHYKEAILSIKGLSINCGVMLGSLVLTSLLIWLIIRIFRWDN</sequence>
<feature type="transmembrane region" description="Helical" evidence="1">
    <location>
        <begin position="118"/>
        <end position="148"/>
    </location>
</feature>
<feature type="transmembrane region" description="Helical" evidence="1">
    <location>
        <begin position="197"/>
        <end position="217"/>
    </location>
</feature>
<evidence type="ECO:0000313" key="2">
    <source>
        <dbReference type="EMBL" id="KAI92506.1"/>
    </source>
</evidence>
<comment type="caution">
    <text evidence="2">The sequence shown here is derived from an EMBL/GenBank/DDBJ whole genome shotgun (WGS) entry which is preliminary data.</text>
</comment>
<dbReference type="Proteomes" id="UP000004057">
    <property type="component" value="Unassembled WGS sequence"/>
</dbReference>
<evidence type="ECO:0000256" key="1">
    <source>
        <dbReference type="SAM" id="Phobius"/>
    </source>
</evidence>
<organism evidence="2 3">
    <name type="scientific">Spiroplasma melliferum KC3</name>
    <dbReference type="NCBI Taxonomy" id="570509"/>
    <lineage>
        <taxon>Bacteria</taxon>
        <taxon>Bacillati</taxon>
        <taxon>Mycoplasmatota</taxon>
        <taxon>Mollicutes</taxon>
        <taxon>Entomoplasmatales</taxon>
        <taxon>Spiroplasmataceae</taxon>
        <taxon>Spiroplasma</taxon>
    </lineage>
</organism>
<protein>
    <submittedName>
        <fullName evidence="2">Uncharacterized protein</fullName>
    </submittedName>
</protein>
<feature type="transmembrane region" description="Helical" evidence="1">
    <location>
        <begin position="154"/>
        <end position="185"/>
    </location>
</feature>
<dbReference type="AlphaFoldDB" id="A0AAI9T3D9"/>
<dbReference type="EMBL" id="AGBZ02000002">
    <property type="protein sequence ID" value="KAI92506.1"/>
    <property type="molecule type" value="Genomic_DNA"/>
</dbReference>
<reference evidence="2 3" key="1">
    <citation type="journal article" date="2012" name="J. Proteome Res.">
        <title>Application of Spiroplasma melliferum proteogenomic profiling for the discovery of virulence factors and pathogenicity mechanisms in host-associated spiroplasmas.</title>
        <authorList>
            <person name="Alexeev D."/>
            <person name="Kostrjukova E."/>
            <person name="Aliper A."/>
            <person name="Popenko A."/>
            <person name="Bazaleev N."/>
            <person name="Tyakht A."/>
            <person name="Selezneva O."/>
            <person name="Akopian T."/>
            <person name="Prichodko E."/>
            <person name="Kondratov I."/>
            <person name="Chukin M."/>
            <person name="Demina I."/>
            <person name="Galyamina M."/>
            <person name="Kamashev D."/>
            <person name="Vanyushkina A."/>
            <person name="Ladygina V."/>
            <person name="Levitskii S."/>
            <person name="Lazarev V."/>
            <person name="Govorun V."/>
        </authorList>
    </citation>
    <scope>NUCLEOTIDE SEQUENCE [LARGE SCALE GENOMIC DNA]</scope>
    <source>
        <strain evidence="2 3">KC3</strain>
    </source>
</reference>